<dbReference type="GO" id="GO:0046690">
    <property type="term" value="P:response to tellurium ion"/>
    <property type="evidence" value="ECO:0007669"/>
    <property type="project" value="UniProtKB-KW"/>
</dbReference>
<evidence type="ECO:0000256" key="1">
    <source>
        <dbReference type="ARBA" id="ARBA00022686"/>
    </source>
</evidence>
<evidence type="ECO:0008006" key="4">
    <source>
        <dbReference type="Google" id="ProtNLM"/>
    </source>
</evidence>
<dbReference type="PANTHER" id="PTHR32097:SF18">
    <property type="entry name" value="RING-TYPE DOMAIN-CONTAINING PROTEIN"/>
    <property type="match status" value="1"/>
</dbReference>
<accession>A0A6S5RSK6</accession>
<gene>
    <name evidence="2" type="ORF">WP8S17C03_39820</name>
</gene>
<dbReference type="RefSeq" id="WP_182850656.1">
    <property type="nucleotide sequence ID" value="NZ_AP022213.1"/>
</dbReference>
<keyword evidence="1" id="KW-0778">Tellurium resistance</keyword>
<sequence length="687" mass="76898">MNGLFLRRSRRFVLEPGAGGASPRDVVMVQQEVENLGFVLDEPLVERLATQSTAQLAEVLVELRTTLAALTGAHRQYRPLFPEFPRSVRQVPEYALYQRAVQHYLTLLREHPATPDAPVPLLHGRAPRLIRLGSVAEREAIFTRLAASSSSLSVEDRDDLRTFVSVYGEGVMRLLPASIPFKENLALIAALLLRHGSFDGAEAFARAQLRTATDVLRLAVCLCEGDASLAQACRFKGLARRERRLLLGLLEACPAPVEDMLRWKERWKRLGEALHPGQWRERFPQAWDAFQVLREDRPFEGFNSRVEQALAAGHSADATHLLRTRPGELARRLDHLLRSGDQPKDVLATFARVAEQVSTAVLLQALAHFQHRGQAALRTFFPKGDAARAWCTPEQRPALLGTLRTQVIAHLRAALVARFATRPPLGRCYLDPALADLKVPLAQRSAAKALRTLVRGSRLPLPDTRFIRLFLWWTNGRERTDIDLSAAFFDGGFGYRDVVSFYNLRHYGGHHSGDIVDAPKGAAEFIDLDLELLRTRGIRFVVTCINSYTRQPYCDLPECFAGWMARDQVNSGEPFEARTVEDRLDLASDQQTCLPFILDLEAQQVTWTDIGLGGYPRWNNVANNLSGIALMLRAMSDLATPDLHTLFELHAEARGSEVDDPAEADLRFGPDGDIDPLDLDRIRAEFL</sequence>
<evidence type="ECO:0000313" key="2">
    <source>
        <dbReference type="EMBL" id="BBT17933.1"/>
    </source>
</evidence>
<organism evidence="2 3">
    <name type="scientific">Metapseudomonas otitidis</name>
    <dbReference type="NCBI Taxonomy" id="319939"/>
    <lineage>
        <taxon>Bacteria</taxon>
        <taxon>Pseudomonadati</taxon>
        <taxon>Pseudomonadota</taxon>
        <taxon>Gammaproteobacteria</taxon>
        <taxon>Pseudomonadales</taxon>
        <taxon>Pseudomonadaceae</taxon>
        <taxon>Metapseudomonas</taxon>
    </lineage>
</organism>
<dbReference type="AlphaFoldDB" id="A0A6S5RSK6"/>
<proteinExistence type="predicted"/>
<evidence type="ECO:0000313" key="3">
    <source>
        <dbReference type="Proteomes" id="UP000515591"/>
    </source>
</evidence>
<dbReference type="EMBL" id="AP022213">
    <property type="protein sequence ID" value="BBT17933.1"/>
    <property type="molecule type" value="Genomic_DNA"/>
</dbReference>
<protein>
    <recommendedName>
        <fullName evidence="4">TerD domain-containing protein</fullName>
    </recommendedName>
</protein>
<dbReference type="PANTHER" id="PTHR32097">
    <property type="entry name" value="CAMP-BINDING PROTEIN 1-RELATED"/>
    <property type="match status" value="1"/>
</dbReference>
<name>A0A6S5RSK6_9GAMM</name>
<dbReference type="Proteomes" id="UP000515591">
    <property type="component" value="Chromosome"/>
</dbReference>
<dbReference type="CDD" id="cd06974">
    <property type="entry name" value="TerD_like"/>
    <property type="match status" value="1"/>
</dbReference>
<dbReference type="InterPro" id="IPR003325">
    <property type="entry name" value="TerD"/>
</dbReference>
<dbReference type="InterPro" id="IPR051324">
    <property type="entry name" value="Stress/Tellurium_Resist"/>
</dbReference>
<reference evidence="2 3" key="1">
    <citation type="submission" date="2019-12" db="EMBL/GenBank/DDBJ databases">
        <title>complete genome sequences of Pseudomonas otitidis str. WP8-S17-CRE-03 isolated from wastewater treatment plant effluent.</title>
        <authorList>
            <person name="Sekizuka T."/>
            <person name="Itokawa K."/>
            <person name="Yatsu K."/>
            <person name="Inamine Y."/>
            <person name="Kuroda M."/>
        </authorList>
    </citation>
    <scope>NUCLEOTIDE SEQUENCE [LARGE SCALE GENOMIC DNA]</scope>
    <source>
        <strain evidence="2 3">WP8-S17-CRE-03</strain>
    </source>
</reference>